<dbReference type="InterPro" id="IPR022742">
    <property type="entry name" value="Hydrolase_4"/>
</dbReference>
<dbReference type="SUPFAM" id="SSF53474">
    <property type="entry name" value="alpha/beta-Hydrolases"/>
    <property type="match status" value="1"/>
</dbReference>
<sequence length="277" mass="31056">MKYAFQLLIFLLLSVLCSCQERADNKNEMIEMMGQFDSIIVAQEKGPSLEYLYENEVQHITFPSKDSVTIFADIYQGKTKQVKLLLCHQAGYSRGAYKETGILLSKLGFNAMAMDQRSGESAKKVPNLTYQEANQKGLSTEYMDAKQDIEAAIDYLYEHNDNKPIVILGSSYSASLCLLIGSKNPKVKAIAAFSPGEYLEGISLKDSLDSIQKPLFITSSKLEIPQTTQLISGIDTTYVTHFKPSVEGVHGARALWKDTEGHKAYWNAFLKFLKENY</sequence>
<organism evidence="3 4">
    <name type="scientific">Parvicella tangerina</name>
    <dbReference type="NCBI Taxonomy" id="2829795"/>
    <lineage>
        <taxon>Bacteria</taxon>
        <taxon>Pseudomonadati</taxon>
        <taxon>Bacteroidota</taxon>
        <taxon>Flavobacteriia</taxon>
        <taxon>Flavobacteriales</taxon>
        <taxon>Parvicellaceae</taxon>
        <taxon>Parvicella</taxon>
    </lineage>
</organism>
<keyword evidence="1" id="KW-0732">Signal</keyword>
<dbReference type="Gene3D" id="3.40.50.1820">
    <property type="entry name" value="alpha/beta hydrolase"/>
    <property type="match status" value="1"/>
</dbReference>
<feature type="signal peptide" evidence="1">
    <location>
        <begin position="1"/>
        <end position="23"/>
    </location>
</feature>
<dbReference type="Proteomes" id="UP000683507">
    <property type="component" value="Chromosome"/>
</dbReference>
<evidence type="ECO:0000313" key="3">
    <source>
        <dbReference type="EMBL" id="CAG5085729.1"/>
    </source>
</evidence>
<evidence type="ECO:0000259" key="2">
    <source>
        <dbReference type="Pfam" id="PF12146"/>
    </source>
</evidence>
<dbReference type="EMBL" id="OU015584">
    <property type="protein sequence ID" value="CAG5085729.1"/>
    <property type="molecule type" value="Genomic_DNA"/>
</dbReference>
<dbReference type="AlphaFoldDB" id="A0A916JPY5"/>
<feature type="domain" description="Serine aminopeptidase S33" evidence="2">
    <location>
        <begin position="83"/>
        <end position="196"/>
    </location>
</feature>
<feature type="chain" id="PRO_5036811508" description="Serine aminopeptidase S33 domain-containing protein" evidence="1">
    <location>
        <begin position="24"/>
        <end position="277"/>
    </location>
</feature>
<dbReference type="RefSeq" id="WP_258543057.1">
    <property type="nucleotide sequence ID" value="NZ_OU015584.1"/>
</dbReference>
<dbReference type="Pfam" id="PF12146">
    <property type="entry name" value="Hydrolase_4"/>
    <property type="match status" value="1"/>
</dbReference>
<proteinExistence type="predicted"/>
<evidence type="ECO:0000256" key="1">
    <source>
        <dbReference type="SAM" id="SignalP"/>
    </source>
</evidence>
<reference evidence="3" key="1">
    <citation type="submission" date="2021-04" db="EMBL/GenBank/DDBJ databases">
        <authorList>
            <person name="Rodrigo-Torres L."/>
            <person name="Arahal R. D."/>
            <person name="Lucena T."/>
        </authorList>
    </citation>
    <scope>NUCLEOTIDE SEQUENCE</scope>
    <source>
        <strain evidence="3">AS29M-1</strain>
    </source>
</reference>
<keyword evidence="4" id="KW-1185">Reference proteome</keyword>
<protein>
    <recommendedName>
        <fullName evidence="2">Serine aminopeptidase S33 domain-containing protein</fullName>
    </recommendedName>
</protein>
<name>A0A916JPY5_9FLAO</name>
<evidence type="ECO:0000313" key="4">
    <source>
        <dbReference type="Proteomes" id="UP000683507"/>
    </source>
</evidence>
<dbReference type="InterPro" id="IPR029058">
    <property type="entry name" value="AB_hydrolase_fold"/>
</dbReference>
<dbReference type="PROSITE" id="PS51257">
    <property type="entry name" value="PROKAR_LIPOPROTEIN"/>
    <property type="match status" value="1"/>
</dbReference>
<dbReference type="KEGG" id="ptan:CRYO30217_02857"/>
<gene>
    <name evidence="3" type="ORF">CRYO30217_02857</name>
</gene>
<accession>A0A916JPY5</accession>